<dbReference type="PRINTS" id="PR01039">
    <property type="entry name" value="TRNASYNTHTRP"/>
</dbReference>
<dbReference type="Pfam" id="PF00579">
    <property type="entry name" value="tRNA-synt_1b"/>
    <property type="match status" value="1"/>
</dbReference>
<dbReference type="PANTHER" id="PTHR43766">
    <property type="entry name" value="TRYPTOPHAN--TRNA LIGASE, MITOCHONDRIAL"/>
    <property type="match status" value="1"/>
</dbReference>
<evidence type="ECO:0000256" key="2">
    <source>
        <dbReference type="ARBA" id="ARBA00013161"/>
    </source>
</evidence>
<keyword evidence="7 10" id="KW-0030">Aminoacyl-tRNA synthetase</keyword>
<dbReference type="GO" id="GO:0005737">
    <property type="term" value="C:cytoplasm"/>
    <property type="evidence" value="ECO:0007669"/>
    <property type="project" value="UniProtKB-UniRule"/>
</dbReference>
<evidence type="ECO:0000256" key="6">
    <source>
        <dbReference type="ARBA" id="ARBA00022917"/>
    </source>
</evidence>
<keyword evidence="6 10" id="KW-0648">Protein biosynthesis</keyword>
<keyword evidence="5 10" id="KW-0067">ATP-binding</keyword>
<dbReference type="FunFam" id="1.10.240.10:FF:000005">
    <property type="entry name" value="Tryptophan--tRNA ligase"/>
    <property type="match status" value="1"/>
</dbReference>
<dbReference type="InterPro" id="IPR002306">
    <property type="entry name" value="Trp-tRNA-ligase"/>
</dbReference>
<accession>A0A2M7E3H6</accession>
<dbReference type="Proteomes" id="UP000230116">
    <property type="component" value="Unassembled WGS sequence"/>
</dbReference>
<dbReference type="GO" id="GO:0002161">
    <property type="term" value="F:aminoacyl-tRNA deacylase activity"/>
    <property type="evidence" value="ECO:0007669"/>
    <property type="project" value="InterPro"/>
</dbReference>
<sequence>MRDQKVTEYCNRLIKLGIAHEVLGHPELVSVDDVQKYLGFGLDEALVTLIMKTEKGFVAVIRRGDCSLDSKKVKKILKVESLRMATDEEFTKLAGVVPGAAHILNPVMITLIDNKVFENEKLNGGSGSLLYTFRYNTQDLKKIPNSQIVDVSKIAVTTTTSTQGVKRVFSGIRATGRLHLGNYFGAVKGMLELQNSNQYETVYCVVDVHTITTPYKIEELRANKREIILDYLAAGLDPKKSMIIYQSDVPEHTELAFYFSSIMSIARMQHLPTYKEKVKQHPQHNTMALLNYPILMAADILVYKASLVPVGIDQEPHLEVAREVARKMNQQFGMDFPEPTRFVTKGEYIPSLKGEGKMSKSVEGSYINLTDSQDEIRKKVRSIPTASTVGGEMNEGVKTLFTYADLFVPHLVEQYKKAYKDETLKFVELKDAIAQAIYDELKPFQERRKEFEKNPAYVDSVIKDGATRACAIASKTVKEVKEKMGLV</sequence>
<name>A0A2M7E3H6_9BACT</name>
<dbReference type="EC" id="6.1.1.2" evidence="2 9"/>
<evidence type="ECO:0000256" key="1">
    <source>
        <dbReference type="ARBA" id="ARBA00005594"/>
    </source>
</evidence>
<dbReference type="InterPro" id="IPR007214">
    <property type="entry name" value="YbaK/aa-tRNA-synth-assoc-dom"/>
</dbReference>
<dbReference type="Pfam" id="PF04073">
    <property type="entry name" value="tRNA_edit"/>
    <property type="match status" value="1"/>
</dbReference>
<dbReference type="SUPFAM" id="SSF52374">
    <property type="entry name" value="Nucleotidylyl transferase"/>
    <property type="match status" value="1"/>
</dbReference>
<evidence type="ECO:0000256" key="7">
    <source>
        <dbReference type="ARBA" id="ARBA00023146"/>
    </source>
</evidence>
<dbReference type="InterPro" id="IPR036754">
    <property type="entry name" value="YbaK/aa-tRNA-synt-asso_dom_sf"/>
</dbReference>
<comment type="similarity">
    <text evidence="1 10">Belongs to the class-I aminoacyl-tRNA synthetase family.</text>
</comment>
<dbReference type="NCBIfam" id="TIGR00233">
    <property type="entry name" value="trpS"/>
    <property type="match status" value="1"/>
</dbReference>
<dbReference type="InterPro" id="IPR002305">
    <property type="entry name" value="aa-tRNA-synth_Ic"/>
</dbReference>
<dbReference type="InterPro" id="IPR050203">
    <property type="entry name" value="Trp-tRNA_synthetase"/>
</dbReference>
<dbReference type="GO" id="GO:0004830">
    <property type="term" value="F:tryptophan-tRNA ligase activity"/>
    <property type="evidence" value="ECO:0007669"/>
    <property type="project" value="UniProtKB-UniRule"/>
</dbReference>
<dbReference type="Gene3D" id="3.40.50.620">
    <property type="entry name" value="HUPs"/>
    <property type="match status" value="1"/>
</dbReference>
<evidence type="ECO:0000256" key="8">
    <source>
        <dbReference type="ARBA" id="ARBA00049929"/>
    </source>
</evidence>
<evidence type="ECO:0000256" key="10">
    <source>
        <dbReference type="RuleBase" id="RU363036"/>
    </source>
</evidence>
<dbReference type="PANTHER" id="PTHR43766:SF1">
    <property type="entry name" value="TRYPTOPHAN--TRNA LIGASE, MITOCHONDRIAL"/>
    <property type="match status" value="1"/>
</dbReference>
<keyword evidence="4 10" id="KW-0547">Nucleotide-binding</keyword>
<dbReference type="SUPFAM" id="SSF55826">
    <property type="entry name" value="YbaK/ProRS associated domain"/>
    <property type="match status" value="1"/>
</dbReference>
<dbReference type="GO" id="GO:0006436">
    <property type="term" value="P:tryptophanyl-tRNA aminoacylation"/>
    <property type="evidence" value="ECO:0007669"/>
    <property type="project" value="UniProtKB-UniRule"/>
</dbReference>
<protein>
    <recommendedName>
        <fullName evidence="2 9">Tryptophan--tRNA ligase</fullName>
        <ecNumber evidence="2 9">6.1.1.2</ecNumber>
    </recommendedName>
</protein>
<feature type="domain" description="YbaK/aminoacyl-tRNA synthetase-associated" evidence="11">
    <location>
        <begin position="25"/>
        <end position="142"/>
    </location>
</feature>
<keyword evidence="3 10" id="KW-0436">Ligase</keyword>
<dbReference type="InterPro" id="IPR014729">
    <property type="entry name" value="Rossmann-like_a/b/a_fold"/>
</dbReference>
<gene>
    <name evidence="12" type="primary">trpS</name>
    <name evidence="12" type="ORF">COS12_03025</name>
</gene>
<evidence type="ECO:0000259" key="11">
    <source>
        <dbReference type="Pfam" id="PF04073"/>
    </source>
</evidence>
<dbReference type="Gene3D" id="1.10.240.10">
    <property type="entry name" value="Tyrosyl-Transfer RNA Synthetase"/>
    <property type="match status" value="1"/>
</dbReference>
<dbReference type="AlphaFoldDB" id="A0A2M7E3H6"/>
<evidence type="ECO:0000256" key="5">
    <source>
        <dbReference type="ARBA" id="ARBA00022840"/>
    </source>
</evidence>
<reference evidence="13" key="1">
    <citation type="submission" date="2017-09" db="EMBL/GenBank/DDBJ databases">
        <title>Depth-based differentiation of microbial function through sediment-hosted aquifers and enrichment of novel symbionts in the deep terrestrial subsurface.</title>
        <authorList>
            <person name="Probst A.J."/>
            <person name="Ladd B."/>
            <person name="Jarett J.K."/>
            <person name="Geller-Mcgrath D.E."/>
            <person name="Sieber C.M.K."/>
            <person name="Emerson J.B."/>
            <person name="Anantharaman K."/>
            <person name="Thomas B.C."/>
            <person name="Malmstrom R."/>
            <person name="Stieglmeier M."/>
            <person name="Klingl A."/>
            <person name="Woyke T."/>
            <person name="Ryan C.M."/>
            <person name="Banfield J.F."/>
        </authorList>
    </citation>
    <scope>NUCLEOTIDE SEQUENCE [LARGE SCALE GENOMIC DNA]</scope>
</reference>
<dbReference type="GO" id="GO:0005524">
    <property type="term" value="F:ATP binding"/>
    <property type="evidence" value="ECO:0007669"/>
    <property type="project" value="UniProtKB-KW"/>
</dbReference>
<evidence type="ECO:0000313" key="12">
    <source>
        <dbReference type="EMBL" id="PIV62263.1"/>
    </source>
</evidence>
<evidence type="ECO:0000256" key="4">
    <source>
        <dbReference type="ARBA" id="ARBA00022741"/>
    </source>
</evidence>
<dbReference type="EMBL" id="PETM01000076">
    <property type="protein sequence ID" value="PIV62263.1"/>
    <property type="molecule type" value="Genomic_DNA"/>
</dbReference>
<comment type="caution">
    <text evidence="12">The sequence shown here is derived from an EMBL/GenBank/DDBJ whole genome shotgun (WGS) entry which is preliminary data.</text>
</comment>
<evidence type="ECO:0000256" key="3">
    <source>
        <dbReference type="ARBA" id="ARBA00022598"/>
    </source>
</evidence>
<dbReference type="CDD" id="cd04332">
    <property type="entry name" value="YbaK_like"/>
    <property type="match status" value="1"/>
</dbReference>
<organism evidence="12 13">
    <name type="scientific">Candidatus Roizmanbacteria bacterium CG01_land_8_20_14_3_00_33_9</name>
    <dbReference type="NCBI Taxonomy" id="1974843"/>
    <lineage>
        <taxon>Bacteria</taxon>
        <taxon>Candidatus Roizmaniibacteriota</taxon>
    </lineage>
</organism>
<evidence type="ECO:0000256" key="9">
    <source>
        <dbReference type="NCBIfam" id="TIGR00233"/>
    </source>
</evidence>
<proteinExistence type="inferred from homology"/>
<comment type="catalytic activity">
    <reaction evidence="8">
        <text>tRNA(Trp) + L-tryptophan + ATP = L-tryptophyl-tRNA(Trp) + AMP + diphosphate + H(+)</text>
        <dbReference type="Rhea" id="RHEA:24080"/>
        <dbReference type="Rhea" id="RHEA-COMP:9671"/>
        <dbReference type="Rhea" id="RHEA-COMP:9705"/>
        <dbReference type="ChEBI" id="CHEBI:15378"/>
        <dbReference type="ChEBI" id="CHEBI:30616"/>
        <dbReference type="ChEBI" id="CHEBI:33019"/>
        <dbReference type="ChEBI" id="CHEBI:57912"/>
        <dbReference type="ChEBI" id="CHEBI:78442"/>
        <dbReference type="ChEBI" id="CHEBI:78535"/>
        <dbReference type="ChEBI" id="CHEBI:456215"/>
        <dbReference type="EC" id="6.1.1.2"/>
    </reaction>
</comment>
<dbReference type="CDD" id="cd00806">
    <property type="entry name" value="TrpRS_core"/>
    <property type="match status" value="1"/>
</dbReference>
<evidence type="ECO:0000313" key="13">
    <source>
        <dbReference type="Proteomes" id="UP000230116"/>
    </source>
</evidence>
<dbReference type="Gene3D" id="3.90.960.10">
    <property type="entry name" value="YbaK/aminoacyl-tRNA synthetase-associated domain"/>
    <property type="match status" value="1"/>
</dbReference>